<evidence type="ECO:0000313" key="7">
    <source>
        <dbReference type="EMBL" id="UYM04763.1"/>
    </source>
</evidence>
<dbReference type="EMBL" id="CP094970">
    <property type="protein sequence ID" value="UYM04763.1"/>
    <property type="molecule type" value="Genomic_DNA"/>
</dbReference>
<protein>
    <submittedName>
        <fullName evidence="7">FTR1 family protein</fullName>
    </submittedName>
</protein>
<feature type="transmembrane region" description="Helical" evidence="6">
    <location>
        <begin position="244"/>
        <end position="265"/>
    </location>
</feature>
<keyword evidence="5 6" id="KW-0472">Membrane</keyword>
<dbReference type="AlphaFoldDB" id="A0AA46THS6"/>
<name>A0AA46THS6_9ACTN</name>
<feature type="transmembrane region" description="Helical" evidence="6">
    <location>
        <begin position="6"/>
        <end position="27"/>
    </location>
</feature>
<feature type="transmembrane region" description="Helical" evidence="6">
    <location>
        <begin position="39"/>
        <end position="59"/>
    </location>
</feature>
<dbReference type="Pfam" id="PF03239">
    <property type="entry name" value="FTR1"/>
    <property type="match status" value="1"/>
</dbReference>
<accession>A0AA46THS6</accession>
<dbReference type="NCBIfam" id="NF041756">
    <property type="entry name" value="EfeU"/>
    <property type="match status" value="1"/>
</dbReference>
<evidence type="ECO:0000256" key="4">
    <source>
        <dbReference type="ARBA" id="ARBA00022989"/>
    </source>
</evidence>
<reference evidence="7" key="1">
    <citation type="submission" date="2022-01" db="EMBL/GenBank/DDBJ databases">
        <title>Nocardioidaceae gen. sp. A5X3R13.</title>
        <authorList>
            <person name="Lopez Marin M.A."/>
            <person name="Uhlik O."/>
        </authorList>
    </citation>
    <scope>NUCLEOTIDE SEQUENCE</scope>
    <source>
        <strain evidence="7">A5X3R13</strain>
    </source>
</reference>
<comment type="subcellular location">
    <subcellularLocation>
        <location evidence="1">Membrane</location>
        <topology evidence="1">Multi-pass membrane protein</topology>
    </subcellularLocation>
</comment>
<evidence type="ECO:0000313" key="8">
    <source>
        <dbReference type="Proteomes" id="UP001164390"/>
    </source>
</evidence>
<feature type="transmembrane region" description="Helical" evidence="6">
    <location>
        <begin position="112"/>
        <end position="130"/>
    </location>
</feature>
<sequence length="275" mass="29625">MLLANFLIGLREGLEAALIVSILVAYLVKTDRRDRLPAIWLGVGAAVALALMVGAVLQFTSRAMTFEQQELLGGTLSIVAVAFVTWMVFWMRRAARGLKGELHGRLDHAMDLGPLALAVVAFLAVGREGLETSLFFWAAAQTSSSTVVPLIGILLGLAVAAVLGVLFYLGALRINLSRFFTITGALLIVVAAGVLAYGFHDLQEADFLPGLYNLAFDISGTLRPDGWLGTLLKGTINFQPNPTWLQVIVWLAYIVPVMALFLFGARTKKPQPAST</sequence>
<keyword evidence="4 6" id="KW-1133">Transmembrane helix</keyword>
<keyword evidence="3 6" id="KW-0812">Transmembrane</keyword>
<feature type="transmembrane region" description="Helical" evidence="6">
    <location>
        <begin position="71"/>
        <end position="91"/>
    </location>
</feature>
<evidence type="ECO:0000256" key="3">
    <source>
        <dbReference type="ARBA" id="ARBA00022692"/>
    </source>
</evidence>
<gene>
    <name evidence="7" type="ORF">L0C25_19835</name>
</gene>
<evidence type="ECO:0000256" key="5">
    <source>
        <dbReference type="ARBA" id="ARBA00023136"/>
    </source>
</evidence>
<dbReference type="PANTHER" id="PTHR31632">
    <property type="entry name" value="IRON TRANSPORTER FTH1"/>
    <property type="match status" value="1"/>
</dbReference>
<dbReference type="KEGG" id="sgrg:L0C25_19835"/>
<proteinExistence type="inferred from homology"/>
<feature type="transmembrane region" description="Helical" evidence="6">
    <location>
        <begin position="150"/>
        <end position="172"/>
    </location>
</feature>
<feature type="transmembrane region" description="Helical" evidence="6">
    <location>
        <begin position="179"/>
        <end position="199"/>
    </location>
</feature>
<comment type="similarity">
    <text evidence="2">Belongs to the oxidase-dependent Fe transporter (OFeT) (TC 9.A.10.1) family.</text>
</comment>
<evidence type="ECO:0000256" key="6">
    <source>
        <dbReference type="SAM" id="Phobius"/>
    </source>
</evidence>
<evidence type="ECO:0000256" key="2">
    <source>
        <dbReference type="ARBA" id="ARBA00008333"/>
    </source>
</evidence>
<dbReference type="Proteomes" id="UP001164390">
    <property type="component" value="Chromosome"/>
</dbReference>
<dbReference type="InterPro" id="IPR004923">
    <property type="entry name" value="FTR1/Fip1/EfeU"/>
</dbReference>
<dbReference type="GO" id="GO:0033573">
    <property type="term" value="C:high-affinity iron permease complex"/>
    <property type="evidence" value="ECO:0007669"/>
    <property type="project" value="InterPro"/>
</dbReference>
<organism evidence="7 8">
    <name type="scientific">Solicola gregarius</name>
    <dbReference type="NCBI Taxonomy" id="2908642"/>
    <lineage>
        <taxon>Bacteria</taxon>
        <taxon>Bacillati</taxon>
        <taxon>Actinomycetota</taxon>
        <taxon>Actinomycetes</taxon>
        <taxon>Propionibacteriales</taxon>
        <taxon>Nocardioidaceae</taxon>
        <taxon>Solicola</taxon>
    </lineage>
</organism>
<keyword evidence="8" id="KW-1185">Reference proteome</keyword>
<evidence type="ECO:0000256" key="1">
    <source>
        <dbReference type="ARBA" id="ARBA00004141"/>
    </source>
</evidence>
<dbReference type="RefSeq" id="WP_271633521.1">
    <property type="nucleotide sequence ID" value="NZ_CP094970.1"/>
</dbReference>
<dbReference type="PANTHER" id="PTHR31632:SF2">
    <property type="entry name" value="PLASMA MEMBRANE IRON PERMEASE"/>
    <property type="match status" value="1"/>
</dbReference>
<dbReference type="GO" id="GO:0015093">
    <property type="term" value="F:ferrous iron transmembrane transporter activity"/>
    <property type="evidence" value="ECO:0007669"/>
    <property type="project" value="TreeGrafter"/>
</dbReference>